<evidence type="ECO:0000256" key="4">
    <source>
        <dbReference type="ARBA" id="ARBA00022490"/>
    </source>
</evidence>
<keyword evidence="4" id="KW-0963">Cytoplasm</keyword>
<evidence type="ECO:0000256" key="5">
    <source>
        <dbReference type="ARBA" id="ARBA00022999"/>
    </source>
</evidence>
<dbReference type="Gene3D" id="1.20.1050.80">
    <property type="entry name" value="VPS9 domain"/>
    <property type="match status" value="1"/>
</dbReference>
<dbReference type="Pfam" id="PF02204">
    <property type="entry name" value="VPS9"/>
    <property type="match status" value="1"/>
</dbReference>
<dbReference type="GO" id="GO:0030139">
    <property type="term" value="C:endocytic vesicle"/>
    <property type="evidence" value="ECO:0007669"/>
    <property type="project" value="TreeGrafter"/>
</dbReference>
<dbReference type="InterPro" id="IPR036860">
    <property type="entry name" value="SH2_dom_sf"/>
</dbReference>
<dbReference type="GO" id="GO:0005085">
    <property type="term" value="F:guanyl-nucleotide exchange factor activity"/>
    <property type="evidence" value="ECO:0007669"/>
    <property type="project" value="InterPro"/>
</dbReference>
<dbReference type="Pfam" id="PF23268">
    <property type="entry name" value="RIN1"/>
    <property type="match status" value="1"/>
</dbReference>
<dbReference type="GO" id="GO:0016192">
    <property type="term" value="P:vesicle-mediated transport"/>
    <property type="evidence" value="ECO:0007669"/>
    <property type="project" value="InterPro"/>
</dbReference>
<sequence>MSAQTMGTCGLDKRGSFFKLIDTIASEIGELKQEMVQTDVSLENGLGPTEAHSMVRHKDDHYSEETDTKTCPRDSGYDSLSNRLSILDRLLHTHPVWLQLSLSEEEAAGVLQAQPPGIFLVRKSTKMQKKVLCLRLPCEFEVPLKEFAIKESTYNVVLEKAMHKCILKPLKGHVEAMLKHFHVADGSWRQLKENLQLVRQRNPQELGVFAPTPDFVDVEKIKVKFMTMQKMYSPEKKVMLLLRVCKLIYTVMENNSGRMYGADDFLPVLTYVIAQCDMLELDTEVEYMMELLDPSLLHGEGGYYLTSAYGALSLIKNFQEEQAARLLSSEARDTLRQWHKRRTTNRTVPSVDDFQNYLRVAFQEVNSGCTGKTLLVRPYVTTEDVCQLCAEKFKVADPQEYSLFLFVDETWQQLAEDTYPQKIKAELHSRPQPHVFHFVYKRIKKDPYGIIFQNGEEDLSAS</sequence>
<comment type="subcellular location">
    <subcellularLocation>
        <location evidence="1">Cytoplasm</location>
    </subcellularLocation>
</comment>
<evidence type="ECO:0000256" key="1">
    <source>
        <dbReference type="ARBA" id="ARBA00004496"/>
    </source>
</evidence>
<reference evidence="8" key="1">
    <citation type="submission" date="2025-08" db="UniProtKB">
        <authorList>
            <consortium name="Ensembl"/>
        </authorList>
    </citation>
    <scope>IDENTIFICATION</scope>
</reference>
<evidence type="ECO:0000256" key="2">
    <source>
        <dbReference type="ARBA" id="ARBA00006919"/>
    </source>
</evidence>
<dbReference type="GO" id="GO:0031267">
    <property type="term" value="F:small GTPase binding"/>
    <property type="evidence" value="ECO:0007669"/>
    <property type="project" value="TreeGrafter"/>
</dbReference>
<dbReference type="SMART" id="SM00314">
    <property type="entry name" value="RA"/>
    <property type="match status" value="1"/>
</dbReference>
<protein>
    <submittedName>
        <fullName evidence="8">Ras and Rab interactor 2</fullName>
    </submittedName>
</protein>
<evidence type="ECO:0000313" key="9">
    <source>
        <dbReference type="Proteomes" id="UP000694544"/>
    </source>
</evidence>
<dbReference type="SUPFAM" id="SSF109993">
    <property type="entry name" value="VPS9 domain"/>
    <property type="match status" value="1"/>
</dbReference>
<dbReference type="Proteomes" id="UP000694544">
    <property type="component" value="Unplaced"/>
</dbReference>
<evidence type="ECO:0000256" key="3">
    <source>
        <dbReference type="ARBA" id="ARBA00022468"/>
    </source>
</evidence>
<dbReference type="PROSITE" id="PS50200">
    <property type="entry name" value="RA"/>
    <property type="match status" value="1"/>
</dbReference>
<keyword evidence="5" id="KW-0727">SH2 domain</keyword>
<dbReference type="Gene3D" id="3.30.505.10">
    <property type="entry name" value="SH2 domain"/>
    <property type="match status" value="1"/>
</dbReference>
<dbReference type="Ensembl" id="ENSMMST00000028898.1">
    <property type="protein sequence ID" value="ENSMMSP00000026188.1"/>
    <property type="gene ID" value="ENSMMSG00000019665.1"/>
</dbReference>
<evidence type="ECO:0000259" key="6">
    <source>
        <dbReference type="PROSITE" id="PS50200"/>
    </source>
</evidence>
<dbReference type="InterPro" id="IPR045046">
    <property type="entry name" value="Vps9-like"/>
</dbReference>
<dbReference type="InterPro" id="IPR037191">
    <property type="entry name" value="VPS9_dom_sf"/>
</dbReference>
<dbReference type="InterPro" id="IPR000159">
    <property type="entry name" value="RA_dom"/>
</dbReference>
<keyword evidence="9" id="KW-1185">Reference proteome</keyword>
<dbReference type="GeneTree" id="ENSGT00940000154866"/>
<evidence type="ECO:0000259" key="7">
    <source>
        <dbReference type="PROSITE" id="PS51205"/>
    </source>
</evidence>
<dbReference type="InterPro" id="IPR029071">
    <property type="entry name" value="Ubiquitin-like_domsf"/>
</dbReference>
<feature type="domain" description="VPS9" evidence="7">
    <location>
        <begin position="185"/>
        <end position="324"/>
    </location>
</feature>
<dbReference type="CDD" id="cd16131">
    <property type="entry name" value="RA_Rin2"/>
    <property type="match status" value="1"/>
</dbReference>
<dbReference type="PROSITE" id="PS51205">
    <property type="entry name" value="VPS9"/>
    <property type="match status" value="1"/>
</dbReference>
<dbReference type="SUPFAM" id="SSF54236">
    <property type="entry name" value="Ubiquitin-like"/>
    <property type="match status" value="1"/>
</dbReference>
<dbReference type="GO" id="GO:0005096">
    <property type="term" value="F:GTPase activator activity"/>
    <property type="evidence" value="ECO:0007669"/>
    <property type="project" value="UniProtKB-KW"/>
</dbReference>
<proteinExistence type="inferred from homology"/>
<gene>
    <name evidence="8" type="primary">RIN2</name>
</gene>
<dbReference type="InterPro" id="IPR003123">
    <property type="entry name" value="VPS9"/>
</dbReference>
<dbReference type="GO" id="GO:0007165">
    <property type="term" value="P:signal transduction"/>
    <property type="evidence" value="ECO:0007669"/>
    <property type="project" value="InterPro"/>
</dbReference>
<accession>A0A8C6E7G7</accession>
<dbReference type="AlphaFoldDB" id="A0A8C6E7G7"/>
<name>A0A8C6E7G7_MOSMO</name>
<reference evidence="8" key="2">
    <citation type="submission" date="2025-09" db="UniProtKB">
        <authorList>
            <consortium name="Ensembl"/>
        </authorList>
    </citation>
    <scope>IDENTIFICATION</scope>
</reference>
<dbReference type="GO" id="GO:0005829">
    <property type="term" value="C:cytosol"/>
    <property type="evidence" value="ECO:0007669"/>
    <property type="project" value="TreeGrafter"/>
</dbReference>
<dbReference type="SMART" id="SM00167">
    <property type="entry name" value="VPS9"/>
    <property type="match status" value="1"/>
</dbReference>
<dbReference type="Pfam" id="PF00788">
    <property type="entry name" value="RA"/>
    <property type="match status" value="1"/>
</dbReference>
<dbReference type="SUPFAM" id="SSF55550">
    <property type="entry name" value="SH2 domain"/>
    <property type="match status" value="1"/>
</dbReference>
<dbReference type="PANTHER" id="PTHR23101">
    <property type="entry name" value="RAB GDP/GTP EXCHANGE FACTOR"/>
    <property type="match status" value="1"/>
</dbReference>
<evidence type="ECO:0000313" key="8">
    <source>
        <dbReference type="Ensembl" id="ENSMMSP00000026188.1"/>
    </source>
</evidence>
<keyword evidence="3" id="KW-0343">GTPase activation</keyword>
<comment type="similarity">
    <text evidence="2">Belongs to the RIN (Ras interaction/interference) family.</text>
</comment>
<dbReference type="FunFam" id="1.20.1050.80:FF:000002">
    <property type="entry name" value="Ras and Rab interactor 2"/>
    <property type="match status" value="1"/>
</dbReference>
<organism evidence="8 9">
    <name type="scientific">Moschus moschiferus</name>
    <name type="common">Siberian musk deer</name>
    <name type="synonym">Moschus sibiricus</name>
    <dbReference type="NCBI Taxonomy" id="68415"/>
    <lineage>
        <taxon>Eukaryota</taxon>
        <taxon>Metazoa</taxon>
        <taxon>Chordata</taxon>
        <taxon>Craniata</taxon>
        <taxon>Vertebrata</taxon>
        <taxon>Euteleostomi</taxon>
        <taxon>Mammalia</taxon>
        <taxon>Eutheria</taxon>
        <taxon>Laurasiatheria</taxon>
        <taxon>Artiodactyla</taxon>
        <taxon>Ruminantia</taxon>
        <taxon>Pecora</taxon>
        <taxon>Moschidae</taxon>
        <taxon>Moschus</taxon>
    </lineage>
</organism>
<dbReference type="PANTHER" id="PTHR23101:SF51">
    <property type="entry name" value="RAS AND RAB INTERACTOR 2"/>
    <property type="match status" value="1"/>
</dbReference>
<feature type="domain" description="Ras-associating" evidence="6">
    <location>
        <begin position="354"/>
        <end position="445"/>
    </location>
</feature>